<protein>
    <recommendedName>
        <fullName evidence="4">DUF2232 domain-containing protein</fullName>
    </recommendedName>
</protein>
<reference evidence="2 3" key="1">
    <citation type="submission" date="2020-08" db="EMBL/GenBank/DDBJ databases">
        <title>Bridging the membrane lipid divide: bacteria of the FCB group superphylum have the potential to synthesize archaeal ether lipids.</title>
        <authorList>
            <person name="Villanueva L."/>
            <person name="Von Meijenfeldt F.A.B."/>
            <person name="Westbye A.B."/>
            <person name="Yadav S."/>
            <person name="Hopmans E.C."/>
            <person name="Dutilh B.E."/>
            <person name="Sinninghe Damste J.S."/>
        </authorList>
    </citation>
    <scope>NUCLEOTIDE SEQUENCE [LARGE SCALE GENOMIC DNA]</scope>
    <source>
        <strain evidence="2">NIOZ-UU100</strain>
    </source>
</reference>
<accession>A0A8J6NY31</accession>
<keyword evidence="1" id="KW-1133">Transmembrane helix</keyword>
<feature type="transmembrane region" description="Helical" evidence="1">
    <location>
        <begin position="264"/>
        <end position="283"/>
    </location>
</feature>
<dbReference type="EMBL" id="JACNFK010000028">
    <property type="protein sequence ID" value="MBC8519849.1"/>
    <property type="molecule type" value="Genomic_DNA"/>
</dbReference>
<evidence type="ECO:0008006" key="4">
    <source>
        <dbReference type="Google" id="ProtNLM"/>
    </source>
</evidence>
<dbReference type="AlphaFoldDB" id="A0A8J6NY31"/>
<feature type="transmembrane region" description="Helical" evidence="1">
    <location>
        <begin position="208"/>
        <end position="229"/>
    </location>
</feature>
<feature type="transmembrane region" description="Helical" evidence="1">
    <location>
        <begin position="235"/>
        <end position="252"/>
    </location>
</feature>
<dbReference type="Proteomes" id="UP000654401">
    <property type="component" value="Unassembled WGS sequence"/>
</dbReference>
<feature type="transmembrane region" description="Helical" evidence="1">
    <location>
        <begin position="161"/>
        <end position="181"/>
    </location>
</feature>
<keyword evidence="1" id="KW-0812">Transmembrane</keyword>
<feature type="transmembrane region" description="Helical" evidence="1">
    <location>
        <begin position="102"/>
        <end position="122"/>
    </location>
</feature>
<name>A0A8J6NY31_9GAMM</name>
<feature type="transmembrane region" description="Helical" evidence="1">
    <location>
        <begin position="20"/>
        <end position="45"/>
    </location>
</feature>
<organism evidence="2 3">
    <name type="scientific">Candidatus Thiopontia autotrophica</name>
    <dbReference type="NCBI Taxonomy" id="2841688"/>
    <lineage>
        <taxon>Bacteria</taxon>
        <taxon>Pseudomonadati</taxon>
        <taxon>Pseudomonadota</taxon>
        <taxon>Gammaproteobacteria</taxon>
        <taxon>Candidatus Thiopontia</taxon>
    </lineage>
</organism>
<evidence type="ECO:0000313" key="3">
    <source>
        <dbReference type="Proteomes" id="UP000654401"/>
    </source>
</evidence>
<proteinExistence type="predicted"/>
<gene>
    <name evidence="2" type="ORF">H8D24_05530</name>
</gene>
<feature type="transmembrane region" description="Helical" evidence="1">
    <location>
        <begin position="75"/>
        <end position="95"/>
    </location>
</feature>
<evidence type="ECO:0000256" key="1">
    <source>
        <dbReference type="SAM" id="Phobius"/>
    </source>
</evidence>
<evidence type="ECO:0000313" key="2">
    <source>
        <dbReference type="EMBL" id="MBC8519849.1"/>
    </source>
</evidence>
<comment type="caution">
    <text evidence="2">The sequence shown here is derived from an EMBL/GenBank/DDBJ whole genome shotgun (WGS) entry which is preliminary data.</text>
</comment>
<keyword evidence="1" id="KW-0472">Membrane</keyword>
<sequence length="296" mass="31976">MRALAEFVLRSRLHAMGTIAMLAFVTLLLPPIGYLTGAVVGLVTLRQGAVEGLLTLAGGLVLAMAVNSLNGDNAVTVGVLALFWLPVWVLAAVLKGTNSLKIVFQIAALFGVVVLFLFYMFVDGNPAIWWQETVQNLFEATGERAVAPDVEILLKPQLAEVLTGVLAAGFFLGLTAMLLIARGWQAMLYNPGGLKQEFLALQLGKNSVLLGLAVMLPGMLMGDAVPSIVPDLMQIWMTLFMVQGLAVAHALLEMRTKRKGWITALYLLTLFTPLGFVVTMVGVTDTWVNYRKQFAA</sequence>